<protein>
    <submittedName>
        <fullName evidence="1">Uncharacterized protein</fullName>
    </submittedName>
</protein>
<dbReference type="AlphaFoldDB" id="A0A0A8UVN7"/>
<organism evidence="1 2">
    <name type="scientific">Legionella hackeliae</name>
    <dbReference type="NCBI Taxonomy" id="449"/>
    <lineage>
        <taxon>Bacteria</taxon>
        <taxon>Pseudomonadati</taxon>
        <taxon>Pseudomonadota</taxon>
        <taxon>Gammaproteobacteria</taxon>
        <taxon>Legionellales</taxon>
        <taxon>Legionellaceae</taxon>
        <taxon>Legionella</taxon>
    </lineage>
</organism>
<evidence type="ECO:0000313" key="2">
    <source>
        <dbReference type="Proteomes" id="UP000032803"/>
    </source>
</evidence>
<dbReference type="HOGENOM" id="CLU_3185312_0_0_6"/>
<sequence>MTVVNLKNIQIPLPLPLTKLSTQNGYEFLVRASHGLLHTLSAVDGL</sequence>
<accession>A0A0A8UVN7</accession>
<dbReference type="Proteomes" id="UP000032803">
    <property type="component" value="Chromosome I"/>
</dbReference>
<proteinExistence type="predicted"/>
<name>A0A0A8UVN7_LEGHA</name>
<dbReference type="RefSeq" id="WP_156413564.1">
    <property type="nucleotide sequence ID" value="NZ_LN681225.1"/>
</dbReference>
<gene>
    <name evidence="1" type="ORF">LHA_1806</name>
</gene>
<evidence type="ECO:0000313" key="1">
    <source>
        <dbReference type="EMBL" id="CEK10839.1"/>
    </source>
</evidence>
<dbReference type="KEGG" id="lha:LHA_1806"/>
<keyword evidence="2" id="KW-1185">Reference proteome</keyword>
<reference evidence="2" key="1">
    <citation type="submission" date="2014-09" db="EMBL/GenBank/DDBJ databases">
        <authorList>
            <person name="Gomez-Valero L."/>
        </authorList>
    </citation>
    <scope>NUCLEOTIDE SEQUENCE [LARGE SCALE GENOMIC DNA]</scope>
    <source>
        <strain evidence="2">ATCC35250</strain>
    </source>
</reference>
<dbReference type="EMBL" id="LN681225">
    <property type="protein sequence ID" value="CEK10839.1"/>
    <property type="molecule type" value="Genomic_DNA"/>
</dbReference>